<evidence type="ECO:0000313" key="5">
    <source>
        <dbReference type="EMBL" id="PKW15907.1"/>
    </source>
</evidence>
<evidence type="ECO:0000256" key="1">
    <source>
        <dbReference type="ARBA" id="ARBA00004496"/>
    </source>
</evidence>
<reference evidence="5" key="1">
    <citation type="submission" date="2017-12" db="EMBL/GenBank/DDBJ databases">
        <title>Sequencing the genomes of 1000 Actinobacteria strains.</title>
        <authorList>
            <person name="Klenk H.-P."/>
        </authorList>
    </citation>
    <scope>NUCLEOTIDE SEQUENCE [LARGE SCALE GENOMIC DNA]</scope>
    <source>
        <strain evidence="5">DSM 44228</strain>
    </source>
</reference>
<protein>
    <submittedName>
        <fullName evidence="5">ESAT-6 protein secretion system EspG family protein</fullName>
    </submittedName>
</protein>
<comment type="subcellular location">
    <subcellularLocation>
        <location evidence="1">Cytoplasm</location>
    </subcellularLocation>
</comment>
<dbReference type="Pfam" id="PF14011">
    <property type="entry name" value="ESX-1_EspG"/>
    <property type="match status" value="1"/>
</dbReference>
<sequence length="282" mass="30989">MPGVECSFWEFGAIVRHEKARHDAEMDASSDARRRFEVPAFVASRDSGLDQPADPRARLEAAEDSARAKGWIERSGKLNDQWFEIVSALVFGHSFAYLYLTEPGKAETRAMVTVNHLGFRIVLRGDQVWIDEVSRKAADNALVGCLPDVAPASGRGVTVPTNILAAAGTDAENHKADQGDWVTYELGQAGIRTEDARTVGKLAKLADRVIGQFNVGIREFDGRSHLAPWAIVTHHCPSGRVAQIPQPPRGEQTRVEPGAASVISGALRSYRDELRRQVRDQR</sequence>
<proteinExistence type="inferred from homology"/>
<name>A0A2N3XYZ7_SACSN</name>
<comment type="caution">
    <text evidence="5">The sequence shown here is derived from an EMBL/GenBank/DDBJ whole genome shotgun (WGS) entry which is preliminary data.</text>
</comment>
<evidence type="ECO:0000256" key="2">
    <source>
        <dbReference type="ARBA" id="ARBA00006411"/>
    </source>
</evidence>
<evidence type="ECO:0000256" key="4">
    <source>
        <dbReference type="ARBA" id="ARBA00023186"/>
    </source>
</evidence>
<accession>A0A2N3XYZ7</accession>
<keyword evidence="6" id="KW-1185">Reference proteome</keyword>
<keyword evidence="4" id="KW-0143">Chaperone</keyword>
<dbReference type="InterPro" id="IPR025734">
    <property type="entry name" value="EspG"/>
</dbReference>
<dbReference type="EMBL" id="PJNB01000001">
    <property type="protein sequence ID" value="PKW15907.1"/>
    <property type="molecule type" value="Genomic_DNA"/>
</dbReference>
<keyword evidence="3" id="KW-0963">Cytoplasm</keyword>
<gene>
    <name evidence="5" type="ORF">A8926_3689</name>
</gene>
<dbReference type="Proteomes" id="UP000233786">
    <property type="component" value="Unassembled WGS sequence"/>
</dbReference>
<organism evidence="5 6">
    <name type="scientific">Saccharopolyspora spinosa</name>
    <dbReference type="NCBI Taxonomy" id="60894"/>
    <lineage>
        <taxon>Bacteria</taxon>
        <taxon>Bacillati</taxon>
        <taxon>Actinomycetota</taxon>
        <taxon>Actinomycetes</taxon>
        <taxon>Pseudonocardiales</taxon>
        <taxon>Pseudonocardiaceae</taxon>
        <taxon>Saccharopolyspora</taxon>
    </lineage>
</organism>
<evidence type="ECO:0000256" key="3">
    <source>
        <dbReference type="ARBA" id="ARBA00022490"/>
    </source>
</evidence>
<comment type="similarity">
    <text evidence="2">Belongs to the EspG family.</text>
</comment>
<dbReference type="STRING" id="994479.GCA_000194155_03528"/>
<dbReference type="AlphaFoldDB" id="A0A2N3XYZ7"/>
<evidence type="ECO:0000313" key="6">
    <source>
        <dbReference type="Proteomes" id="UP000233786"/>
    </source>
</evidence>